<feature type="compositionally biased region" description="Basic and acidic residues" evidence="3">
    <location>
        <begin position="919"/>
        <end position="962"/>
    </location>
</feature>
<feature type="compositionally biased region" description="Basic and acidic residues" evidence="3">
    <location>
        <begin position="1196"/>
        <end position="1232"/>
    </location>
</feature>
<feature type="compositionally biased region" description="Basic and acidic residues" evidence="3">
    <location>
        <begin position="1347"/>
        <end position="1366"/>
    </location>
</feature>
<feature type="compositionally biased region" description="Basic and acidic residues" evidence="3">
    <location>
        <begin position="789"/>
        <end position="798"/>
    </location>
</feature>
<dbReference type="GO" id="GO:0005874">
    <property type="term" value="C:microtubule"/>
    <property type="evidence" value="ECO:0007669"/>
    <property type="project" value="TreeGrafter"/>
</dbReference>
<dbReference type="GO" id="GO:0007018">
    <property type="term" value="P:microtubule-based movement"/>
    <property type="evidence" value="ECO:0007669"/>
    <property type="project" value="InterPro"/>
</dbReference>
<dbReference type="PANTHER" id="PTHR47968">
    <property type="entry name" value="CENTROMERE PROTEIN E"/>
    <property type="match status" value="1"/>
</dbReference>
<feature type="compositionally biased region" description="Basic and acidic residues" evidence="3">
    <location>
        <begin position="767"/>
        <end position="779"/>
    </location>
</feature>
<name>A0A0G4IBY9_9ALVE</name>
<organism evidence="4">
    <name type="scientific">Chromera velia CCMP2878</name>
    <dbReference type="NCBI Taxonomy" id="1169474"/>
    <lineage>
        <taxon>Eukaryota</taxon>
        <taxon>Sar</taxon>
        <taxon>Alveolata</taxon>
        <taxon>Colpodellida</taxon>
        <taxon>Chromeraceae</taxon>
        <taxon>Chromera</taxon>
    </lineage>
</organism>
<dbReference type="EMBL" id="CDMZ01005809">
    <property type="protein sequence ID" value="CEM54705.1"/>
    <property type="molecule type" value="Genomic_DNA"/>
</dbReference>
<feature type="compositionally biased region" description="Basic and acidic residues" evidence="3">
    <location>
        <begin position="1121"/>
        <end position="1136"/>
    </location>
</feature>
<feature type="compositionally biased region" description="Basic and acidic residues" evidence="3">
    <location>
        <begin position="1389"/>
        <end position="1522"/>
    </location>
</feature>
<feature type="region of interest" description="Disordered" evidence="3">
    <location>
        <begin position="603"/>
        <end position="750"/>
    </location>
</feature>
<protein>
    <submittedName>
        <fullName evidence="4">Uncharacterized protein</fullName>
    </submittedName>
</protein>
<feature type="region of interest" description="Disordered" evidence="3">
    <location>
        <begin position="1152"/>
        <end position="1366"/>
    </location>
</feature>
<keyword evidence="1" id="KW-0175">Coiled coil</keyword>
<dbReference type="PANTHER" id="PTHR47968:SF75">
    <property type="entry name" value="CENTROMERE-ASSOCIATED PROTEIN E"/>
    <property type="match status" value="1"/>
</dbReference>
<dbReference type="InterPro" id="IPR027640">
    <property type="entry name" value="Kinesin-like_fam"/>
</dbReference>
<feature type="compositionally biased region" description="Basic and acidic residues" evidence="3">
    <location>
        <begin position="821"/>
        <end position="885"/>
    </location>
</feature>
<feature type="region of interest" description="Disordered" evidence="3">
    <location>
        <begin position="1378"/>
        <end position="1646"/>
    </location>
</feature>
<dbReference type="VEuPathDB" id="CryptoDB:Cvel_2241"/>
<evidence type="ECO:0000256" key="3">
    <source>
        <dbReference type="SAM" id="MobiDB-lite"/>
    </source>
</evidence>
<feature type="compositionally biased region" description="Basic and acidic residues" evidence="3">
    <location>
        <begin position="978"/>
        <end position="1076"/>
    </location>
</feature>
<keyword evidence="2" id="KW-0505">Motor protein</keyword>
<evidence type="ECO:0000256" key="1">
    <source>
        <dbReference type="ARBA" id="ARBA00023054"/>
    </source>
</evidence>
<dbReference type="GO" id="GO:0000278">
    <property type="term" value="P:mitotic cell cycle"/>
    <property type="evidence" value="ECO:0007669"/>
    <property type="project" value="TreeGrafter"/>
</dbReference>
<proteinExistence type="predicted"/>
<evidence type="ECO:0000313" key="4">
    <source>
        <dbReference type="EMBL" id="CEM54705.1"/>
    </source>
</evidence>
<dbReference type="GO" id="GO:0008017">
    <property type="term" value="F:microtubule binding"/>
    <property type="evidence" value="ECO:0007669"/>
    <property type="project" value="TreeGrafter"/>
</dbReference>
<feature type="compositionally biased region" description="Gly residues" evidence="3">
    <location>
        <begin position="1606"/>
        <end position="1619"/>
    </location>
</feature>
<accession>A0A0G4IBY9</accession>
<dbReference type="GO" id="GO:0003777">
    <property type="term" value="F:microtubule motor activity"/>
    <property type="evidence" value="ECO:0007669"/>
    <property type="project" value="InterPro"/>
</dbReference>
<feature type="compositionally biased region" description="Basic and acidic residues" evidence="3">
    <location>
        <begin position="1318"/>
        <end position="1331"/>
    </location>
</feature>
<feature type="compositionally biased region" description="Basic and acidic residues" evidence="3">
    <location>
        <begin position="1636"/>
        <end position="1646"/>
    </location>
</feature>
<feature type="compositionally biased region" description="Basic and acidic residues" evidence="3">
    <location>
        <begin position="741"/>
        <end position="750"/>
    </location>
</feature>
<feature type="compositionally biased region" description="Basic and acidic residues" evidence="3">
    <location>
        <begin position="636"/>
        <end position="663"/>
    </location>
</feature>
<feature type="compositionally biased region" description="Low complexity" evidence="3">
    <location>
        <begin position="1164"/>
        <end position="1180"/>
    </location>
</feature>
<reference evidence="4" key="1">
    <citation type="submission" date="2014-11" db="EMBL/GenBank/DDBJ databases">
        <authorList>
            <person name="Otto D Thomas"/>
            <person name="Naeem Raeece"/>
        </authorList>
    </citation>
    <scope>NUCLEOTIDE SEQUENCE</scope>
</reference>
<evidence type="ECO:0000256" key="2">
    <source>
        <dbReference type="ARBA" id="ARBA00023175"/>
    </source>
</evidence>
<feature type="compositionally biased region" description="Basic and acidic residues" evidence="3">
    <location>
        <begin position="1279"/>
        <end position="1296"/>
    </location>
</feature>
<feature type="region of interest" description="Disordered" evidence="3">
    <location>
        <begin position="764"/>
        <end position="1137"/>
    </location>
</feature>
<gene>
    <name evidence="4" type="ORF">Cvel_2241</name>
</gene>
<feature type="compositionally biased region" description="Basic and acidic residues" evidence="3">
    <location>
        <begin position="1091"/>
        <end position="1113"/>
    </location>
</feature>
<sequence>MPPAASKDTGARRRSFSADSVSTEVSCKRAERLRITCRCPELKVDSVDLWGSTASPNYVEELLGKRLVVKLAEKEGEALNIKSIDLRESHVTDKSMRYLFRAVHKNLGKAGVPALKSIKVNLPKNISLKTLKELHTLVTYVVIRQSCLEAIDRLSLSITCKVHSSDNPRTQQQVNEMISEIQAQAKRPFLFRHASESPSSQTGLLFPEEAKSGTANTNYKIRQRLQRMKIDVPRNMYPRLLFYEIEGGGLRTKQQLQGTGVHDEGIKELCKQLKDICRRYLSRQKRERKEKEEETEKARFDPEAGLICVVATEEPDVCVVRSRGASPPSFRAALWVFTPSALFQEKQKGVFLYEVKGQDPTEALRLCLQKAIQSDGASASDINMDGWLGRNYDAEGKEIEYRAEQLEIPALEEGEEAVGPLGGGGGGGGGGDAHACFFCLSPLLAAVVLCLLGWGARSLPSGNCLVFIMHTVRDLPGIRSVWVPWIPLKDPSGVGRGREGGVHPLGMAKACAEDLESLCECARRAGVSACLLGSLPPPPSKGGAAADINIRCVLNDEQNQLRIRRTVTETGFAPAPVLKQAVRAVFDVVEHEIEMSGYRFELPPIHSSRRQPPPPSPPKEIIDLDADVPSAPWPLKDAEKKKGVGFDLRDGEGDASKEQKDPEGQGGKIPVGFDLREDVCAPNDPPKRADKKTKQTVVDLTEHASPPAADLPPKHEDKGGKHPVAFDLRDGGDAAAYPPKGGEKKGEREKHTVVDLCEAAAVYPPKGGEKKGEREKHTVVDLCEGEAAPADRHRDGEKRRGKHPVVFDLREGVDAPAAEGTRGDGRERKEKERRDVPKGTERMRVQEEKAPGERRKTKEEEKIPPIEKRKEEKEKVKEQKEGFDLRRKKTEALEEEREGRERRKTSKMQGASLDIPDMEEAKLIEARKEKEERREKEKRAEREKEKQQPTRPDRDPHAPEKKKNVHASVPPVLRHREKSPGDPRSRSRAPLDEAIREQRDRRDRDREVPPRVRHAIESRRVHAEGDLEIVREKDMERERARREKERERKLGEQAKVEEEREADKKRIQKKKKEERPAPPPIQVLPYSAGFDFRKDEEKDIRHSREKKREERNPYSEAEQEERERLKCRERERDRAAPRVARRWVPPDYRVEDEVTDPASDSYRSPALTAALPPASPLSGLFDGPDHPPLDLMIAERLSEEKEREQREFEKKQKQKEREKFPVVLETKEKEAKNIPAGEEDDDVAIILDESQTRASTPKGSEDASPPPPPVKSSFVFDLRVTENEKERGRGRGRENGHCSSGDAKALMRSQSCLPMSRGEGEREIASRRELGEACVRPSDMKQISPGDPERKEREAIQARQRERWEAQRWDAEAERLNRQARLNAQRAESPARRAERYEDVRPCRQDNRDRDRDAYDFENARPRRQGDRERDGYGYADVRPRRQDNRDRDRERDVYDFENARPRRQGDRERDGYGYADARPRRQDNRDRDRDRDAYDFENARPRRQECVEKYGPNDERPERSPQRQRRSSSMMPTSRLPPPEKVRDVPLPLPARIGRWPVSCEEDDPPPLKPPYRNFPQQSRYGQQKVVVVDATPKVSQGSTNSGSGPSGEGPGGSGAGSGERSDSYPSPEGFQRQMWDRKGEGVRC</sequence>